<comment type="caution">
    <text evidence="3">The sequence shown here is derived from an EMBL/GenBank/DDBJ whole genome shotgun (WGS) entry which is preliminary data.</text>
</comment>
<accession>A0A9W7E458</accession>
<dbReference type="Proteomes" id="UP001165082">
    <property type="component" value="Unassembled WGS sequence"/>
</dbReference>
<evidence type="ECO:0000313" key="3">
    <source>
        <dbReference type="EMBL" id="GMH64550.1"/>
    </source>
</evidence>
<keyword evidence="2" id="KW-0732">Signal</keyword>
<evidence type="ECO:0000313" key="4">
    <source>
        <dbReference type="Proteomes" id="UP001165082"/>
    </source>
</evidence>
<protein>
    <submittedName>
        <fullName evidence="3">Uncharacterized protein</fullName>
    </submittedName>
</protein>
<gene>
    <name evidence="3" type="ORF">TrRE_jg11222</name>
</gene>
<sequence>VVIFLLAFAILAPSGINAWSRTDNSGMVHRSLNPAAGNGDGNGHSDTGSDGGPPPCVLRSGCNAAVLEIDDTQVGSTEDMAQACGDIATLKACVEDSGECSEGDLTVVQEALADYGECFCYSNCNGGEDSSSDSNSEDSNSDTDSDGGPPPCVLRSGCNAAVLEIDDTQVGSTEDMAQACGDIATLKAC</sequence>
<feature type="chain" id="PRO_5040878990" evidence="2">
    <location>
        <begin position="19"/>
        <end position="189"/>
    </location>
</feature>
<keyword evidence="4" id="KW-1185">Reference proteome</keyword>
<feature type="non-terminal residue" evidence="3">
    <location>
        <position position="189"/>
    </location>
</feature>
<evidence type="ECO:0000256" key="2">
    <source>
        <dbReference type="SAM" id="SignalP"/>
    </source>
</evidence>
<feature type="region of interest" description="Disordered" evidence="1">
    <location>
        <begin position="30"/>
        <end position="52"/>
    </location>
</feature>
<dbReference type="EMBL" id="BRXZ01002543">
    <property type="protein sequence ID" value="GMH64550.1"/>
    <property type="molecule type" value="Genomic_DNA"/>
</dbReference>
<organism evidence="3 4">
    <name type="scientific">Triparma retinervis</name>
    <dbReference type="NCBI Taxonomy" id="2557542"/>
    <lineage>
        <taxon>Eukaryota</taxon>
        <taxon>Sar</taxon>
        <taxon>Stramenopiles</taxon>
        <taxon>Ochrophyta</taxon>
        <taxon>Bolidophyceae</taxon>
        <taxon>Parmales</taxon>
        <taxon>Triparmaceae</taxon>
        <taxon>Triparma</taxon>
    </lineage>
</organism>
<feature type="signal peptide" evidence="2">
    <location>
        <begin position="1"/>
        <end position="18"/>
    </location>
</feature>
<evidence type="ECO:0000256" key="1">
    <source>
        <dbReference type="SAM" id="MobiDB-lite"/>
    </source>
</evidence>
<name>A0A9W7E458_9STRA</name>
<proteinExistence type="predicted"/>
<reference evidence="3" key="1">
    <citation type="submission" date="2022-07" db="EMBL/GenBank/DDBJ databases">
        <title>Genome analysis of Parmales, a sister group of diatoms, reveals the evolutionary specialization of diatoms from phago-mixotrophs to photoautotrophs.</title>
        <authorList>
            <person name="Ban H."/>
            <person name="Sato S."/>
            <person name="Yoshikawa S."/>
            <person name="Kazumasa Y."/>
            <person name="Nakamura Y."/>
            <person name="Ichinomiya M."/>
            <person name="Saitoh K."/>
            <person name="Sato N."/>
            <person name="Blanc-Mathieu R."/>
            <person name="Endo H."/>
            <person name="Kuwata A."/>
            <person name="Ogata H."/>
        </authorList>
    </citation>
    <scope>NUCLEOTIDE SEQUENCE</scope>
</reference>
<feature type="non-terminal residue" evidence="3">
    <location>
        <position position="1"/>
    </location>
</feature>
<dbReference type="AlphaFoldDB" id="A0A9W7E458"/>